<dbReference type="EMBL" id="CP045903">
    <property type="protein sequence ID" value="QQP39159.1"/>
    <property type="molecule type" value="Genomic_DNA"/>
</dbReference>
<dbReference type="AlphaFoldDB" id="A0A7T8JYI8"/>
<organism evidence="1 2">
    <name type="scientific">Caligus rogercresseyi</name>
    <name type="common">Sea louse</name>
    <dbReference type="NCBI Taxonomy" id="217165"/>
    <lineage>
        <taxon>Eukaryota</taxon>
        <taxon>Metazoa</taxon>
        <taxon>Ecdysozoa</taxon>
        <taxon>Arthropoda</taxon>
        <taxon>Crustacea</taxon>
        <taxon>Multicrustacea</taxon>
        <taxon>Hexanauplia</taxon>
        <taxon>Copepoda</taxon>
        <taxon>Siphonostomatoida</taxon>
        <taxon>Caligidae</taxon>
        <taxon>Caligus</taxon>
    </lineage>
</organism>
<dbReference type="OrthoDB" id="6140945at2759"/>
<accession>A0A7T8JYI8</accession>
<protein>
    <submittedName>
        <fullName evidence="1">Uncharacterized protein</fullName>
    </submittedName>
</protein>
<gene>
    <name evidence="1" type="ORF">FKW44_019954</name>
</gene>
<name>A0A7T8JYI8_CALRO</name>
<proteinExistence type="predicted"/>
<keyword evidence="2" id="KW-1185">Reference proteome</keyword>
<sequence length="257" mass="29329">MENDNVTVGFDATTQEHIHINSIHFTSDKGCMSAAVDELPGGTTVDYSLHISSTLNHLVEVFINFHPNFNFSETRNRMIQNIRNSMTDRCPANHATIQILNSEWGVTLMSYKKFFGKRDSKLLGHDCMAVNLITQMNKLRYKNGKGDPKGLVLFLKERSLPNNLLPRYRGNRLHVLFHIAGKLLEHEDQFSSYFKTGTACGEFSNEYVKTQLHVLAIFGKLLTGPWMKKFHTNSKDSINYVDSIKSIKENILNMKKT</sequence>
<reference evidence="2" key="1">
    <citation type="submission" date="2021-01" db="EMBL/GenBank/DDBJ databases">
        <title>Caligus Genome Assembly.</title>
        <authorList>
            <person name="Gallardo-Escarate C."/>
        </authorList>
    </citation>
    <scope>NUCLEOTIDE SEQUENCE [LARGE SCALE GENOMIC DNA]</scope>
</reference>
<dbReference type="Proteomes" id="UP000595437">
    <property type="component" value="Chromosome 14"/>
</dbReference>
<evidence type="ECO:0000313" key="1">
    <source>
        <dbReference type="EMBL" id="QQP39159.1"/>
    </source>
</evidence>
<evidence type="ECO:0000313" key="2">
    <source>
        <dbReference type="Proteomes" id="UP000595437"/>
    </source>
</evidence>